<keyword evidence="8" id="KW-0479">Metal-binding</keyword>
<dbReference type="SUPFAM" id="SSF57850">
    <property type="entry name" value="RING/U-box"/>
    <property type="match status" value="3"/>
</dbReference>
<gene>
    <name evidence="17" type="ORF">LWI29_034869</name>
</gene>
<evidence type="ECO:0000256" key="8">
    <source>
        <dbReference type="ARBA" id="ARBA00022723"/>
    </source>
</evidence>
<keyword evidence="10 13" id="KW-0863">Zinc-finger</keyword>
<dbReference type="EMBL" id="JAUESC010000386">
    <property type="protein sequence ID" value="KAK0577552.1"/>
    <property type="molecule type" value="Genomic_DNA"/>
</dbReference>
<dbReference type="SMART" id="SM00647">
    <property type="entry name" value="IBR"/>
    <property type="match status" value="2"/>
</dbReference>
<dbReference type="GO" id="GO:0008270">
    <property type="term" value="F:zinc ion binding"/>
    <property type="evidence" value="ECO:0007669"/>
    <property type="project" value="UniProtKB-KW"/>
</dbReference>
<dbReference type="PROSITE" id="PS51873">
    <property type="entry name" value="TRIAD"/>
    <property type="match status" value="1"/>
</dbReference>
<feature type="region of interest" description="Disordered" evidence="14">
    <location>
        <begin position="1"/>
        <end position="42"/>
    </location>
</feature>
<evidence type="ECO:0000313" key="17">
    <source>
        <dbReference type="EMBL" id="KAK0577552.1"/>
    </source>
</evidence>
<protein>
    <recommendedName>
        <fullName evidence="6">RBR-type E3 ubiquitin transferase</fullName>
        <ecNumber evidence="6">2.3.2.31</ecNumber>
    </recommendedName>
</protein>
<feature type="domain" description="RING-type" evidence="15">
    <location>
        <begin position="143"/>
        <end position="191"/>
    </location>
</feature>
<sequence>MMGDHGNSEDEYVYVSDDDDDDDDDISGIDDCDDDYEDDDYDDNRDEFQAVDVSIVTGPSSKVITKESLLAAQREDLVRIMDLLSVKEHHARALLIHYGWDVEKVLAVLVEHGNDELFAAAGVKVVEHDDGPSSLQFSSTVSCNICYDDVSATEVTTMDCSHCFCNDCWTNHFIVKINEGQSRSITCMEHKCGAICDEVKIRYLVGARDSDLAEKFDRFLLESYIEDNKRVKWCPSVPHCGNAIRIEVDELCEVECACGLQFCFGCSSEAHSPCSCLMWKLWSKKCQDESMTANWITVHTKPCPSCHKPVEKNGGCNLVRCICKRTFCWHCGGQTHDFYGCGRYKDKDVEMDTQSAKRDLERYMHYYNRYKAHTDSFKLERKMKKTMHNKINKLYESDTSSKDFSWITNGLNRLFRSRRILSYSYPFAFYMFGNQLFKEDRKKKKQRYEEEGELEGEKKKKRQKYEEEKKKNKQLEDDMKKERTIKQDLFEDQQQQFEANVEKLSMYLEEKFESYSEDKFKDWKMRTIALSVTTDNLGRNLYEFIETDLLGCFKDADHKIAPYKSKGVEKASEHHSSLGI</sequence>
<comment type="catalytic activity">
    <reaction evidence="1">
        <text>[E2 ubiquitin-conjugating enzyme]-S-ubiquitinyl-L-cysteine + [acceptor protein]-L-lysine = [E2 ubiquitin-conjugating enzyme]-L-cysteine + [acceptor protein]-N(6)-ubiquitinyl-L-lysine.</text>
        <dbReference type="EC" id="2.3.2.31"/>
    </reaction>
</comment>
<dbReference type="InterPro" id="IPR002867">
    <property type="entry name" value="IBR_dom"/>
</dbReference>
<dbReference type="PROSITE" id="PS50089">
    <property type="entry name" value="ZF_RING_2"/>
    <property type="match status" value="1"/>
</dbReference>
<organism evidence="17 18">
    <name type="scientific">Acer saccharum</name>
    <name type="common">Sugar maple</name>
    <dbReference type="NCBI Taxonomy" id="4024"/>
    <lineage>
        <taxon>Eukaryota</taxon>
        <taxon>Viridiplantae</taxon>
        <taxon>Streptophyta</taxon>
        <taxon>Embryophyta</taxon>
        <taxon>Tracheophyta</taxon>
        <taxon>Spermatophyta</taxon>
        <taxon>Magnoliopsida</taxon>
        <taxon>eudicotyledons</taxon>
        <taxon>Gunneridae</taxon>
        <taxon>Pentapetalae</taxon>
        <taxon>rosids</taxon>
        <taxon>malvids</taxon>
        <taxon>Sapindales</taxon>
        <taxon>Sapindaceae</taxon>
        <taxon>Hippocastanoideae</taxon>
        <taxon>Acereae</taxon>
        <taxon>Acer</taxon>
    </lineage>
</organism>
<dbReference type="InterPro" id="IPR045840">
    <property type="entry name" value="Ariadne"/>
</dbReference>
<evidence type="ECO:0000313" key="18">
    <source>
        <dbReference type="Proteomes" id="UP001168877"/>
    </source>
</evidence>
<evidence type="ECO:0000256" key="4">
    <source>
        <dbReference type="ARBA" id="ARBA00004906"/>
    </source>
</evidence>
<proteinExistence type="inferred from homology"/>
<comment type="caution">
    <text evidence="17">The sequence shown here is derived from an EMBL/GenBank/DDBJ whole genome shotgun (WGS) entry which is preliminary data.</text>
</comment>
<dbReference type="InterPro" id="IPR013083">
    <property type="entry name" value="Znf_RING/FYVE/PHD"/>
</dbReference>
<keyword evidence="12" id="KW-0862">Zinc</keyword>
<feature type="domain" description="RING-type" evidence="16">
    <location>
        <begin position="139"/>
        <end position="345"/>
    </location>
</feature>
<dbReference type="GO" id="GO:0016567">
    <property type="term" value="P:protein ubiquitination"/>
    <property type="evidence" value="ECO:0007669"/>
    <property type="project" value="InterPro"/>
</dbReference>
<feature type="compositionally biased region" description="Acidic residues" evidence="14">
    <location>
        <begin position="9"/>
        <end position="42"/>
    </location>
</feature>
<evidence type="ECO:0000256" key="11">
    <source>
        <dbReference type="ARBA" id="ARBA00022786"/>
    </source>
</evidence>
<dbReference type="InterPro" id="IPR048962">
    <property type="entry name" value="ARIH1-like_UBL"/>
</dbReference>
<evidence type="ECO:0000256" key="2">
    <source>
        <dbReference type="ARBA" id="ARBA00001947"/>
    </source>
</evidence>
<keyword evidence="18" id="KW-1185">Reference proteome</keyword>
<evidence type="ECO:0000259" key="15">
    <source>
        <dbReference type="PROSITE" id="PS50089"/>
    </source>
</evidence>
<dbReference type="Pfam" id="PF19422">
    <property type="entry name" value="Ariadne"/>
    <property type="match status" value="2"/>
</dbReference>
<dbReference type="EC" id="2.3.2.31" evidence="6"/>
<name>A0AA39RP72_ACESA</name>
<dbReference type="CDD" id="cd20346">
    <property type="entry name" value="BRcat_RBR_ANKIB1"/>
    <property type="match status" value="1"/>
</dbReference>
<dbReference type="InterPro" id="IPR031127">
    <property type="entry name" value="E3_UB_ligase_RBR"/>
</dbReference>
<dbReference type="GO" id="GO:0061630">
    <property type="term" value="F:ubiquitin protein ligase activity"/>
    <property type="evidence" value="ECO:0007669"/>
    <property type="project" value="UniProtKB-EC"/>
</dbReference>
<dbReference type="Gene3D" id="3.30.40.10">
    <property type="entry name" value="Zinc/RING finger domain, C3HC4 (zinc finger)"/>
    <property type="match status" value="1"/>
</dbReference>
<dbReference type="Pfam" id="PF21235">
    <property type="entry name" value="UBA_ARI1"/>
    <property type="match status" value="1"/>
</dbReference>
<comment type="similarity">
    <text evidence="5">Belongs to the RBR family. Ariadne subfamily.</text>
</comment>
<feature type="region of interest" description="Disordered" evidence="14">
    <location>
        <begin position="448"/>
        <end position="478"/>
    </location>
</feature>
<accession>A0AA39RP72</accession>
<evidence type="ECO:0000256" key="6">
    <source>
        <dbReference type="ARBA" id="ARBA00012251"/>
    </source>
</evidence>
<dbReference type="InterPro" id="IPR044066">
    <property type="entry name" value="TRIAD_supradom"/>
</dbReference>
<evidence type="ECO:0000256" key="5">
    <source>
        <dbReference type="ARBA" id="ARBA00005884"/>
    </source>
</evidence>
<evidence type="ECO:0000256" key="10">
    <source>
        <dbReference type="ARBA" id="ARBA00022771"/>
    </source>
</evidence>
<keyword evidence="11" id="KW-0833">Ubl conjugation pathway</keyword>
<dbReference type="PANTHER" id="PTHR11685">
    <property type="entry name" value="RBR FAMILY RING FINGER AND IBR DOMAIN-CONTAINING"/>
    <property type="match status" value="1"/>
</dbReference>
<comment type="cofactor">
    <cofactor evidence="2">
        <name>Zn(2+)</name>
        <dbReference type="ChEBI" id="CHEBI:29105"/>
    </cofactor>
</comment>
<evidence type="ECO:0000259" key="16">
    <source>
        <dbReference type="PROSITE" id="PS51873"/>
    </source>
</evidence>
<evidence type="ECO:0000256" key="12">
    <source>
        <dbReference type="ARBA" id="ARBA00022833"/>
    </source>
</evidence>
<dbReference type="Proteomes" id="UP001168877">
    <property type="component" value="Unassembled WGS sequence"/>
</dbReference>
<reference evidence="17" key="2">
    <citation type="submission" date="2023-06" db="EMBL/GenBank/DDBJ databases">
        <authorList>
            <person name="Swenson N.G."/>
            <person name="Wegrzyn J.L."/>
            <person name="Mcevoy S.L."/>
        </authorList>
    </citation>
    <scope>NUCLEOTIDE SEQUENCE</scope>
    <source>
        <strain evidence="17">NS2018</strain>
        <tissue evidence="17">Leaf</tissue>
    </source>
</reference>
<feature type="compositionally biased region" description="Basic and acidic residues" evidence="14">
    <location>
        <begin position="464"/>
        <end position="478"/>
    </location>
</feature>
<dbReference type="CDD" id="cd16773">
    <property type="entry name" value="RING-HC_RBR_TRIAD1"/>
    <property type="match status" value="1"/>
</dbReference>
<comment type="pathway">
    <text evidence="4">Protein modification; protein ubiquitination.</text>
</comment>
<dbReference type="InterPro" id="IPR001841">
    <property type="entry name" value="Znf_RING"/>
</dbReference>
<comment type="function">
    <text evidence="3">Might act as an E3 ubiquitin-protein ligase, or as part of E3 complex, which accepts ubiquitin from specific E2 ubiquitin-conjugating enzymes and then transfers it to substrates.</text>
</comment>
<reference evidence="17" key="1">
    <citation type="journal article" date="2022" name="Plant J.">
        <title>Strategies of tolerance reflected in two North American maple genomes.</title>
        <authorList>
            <person name="McEvoy S.L."/>
            <person name="Sezen U.U."/>
            <person name="Trouern-Trend A."/>
            <person name="McMahon S.M."/>
            <person name="Schaberg P.G."/>
            <person name="Yang J."/>
            <person name="Wegrzyn J.L."/>
            <person name="Swenson N.G."/>
        </authorList>
    </citation>
    <scope>NUCLEOTIDE SEQUENCE</scope>
    <source>
        <strain evidence="17">NS2018</strain>
    </source>
</reference>
<evidence type="ECO:0000256" key="13">
    <source>
        <dbReference type="PROSITE-ProRule" id="PRU00175"/>
    </source>
</evidence>
<dbReference type="Pfam" id="PF01485">
    <property type="entry name" value="IBR"/>
    <property type="match status" value="1"/>
</dbReference>
<evidence type="ECO:0000256" key="9">
    <source>
        <dbReference type="ARBA" id="ARBA00022737"/>
    </source>
</evidence>
<evidence type="ECO:0000256" key="1">
    <source>
        <dbReference type="ARBA" id="ARBA00001798"/>
    </source>
</evidence>
<evidence type="ECO:0000256" key="3">
    <source>
        <dbReference type="ARBA" id="ARBA00003976"/>
    </source>
</evidence>
<keyword evidence="9" id="KW-0677">Repeat</keyword>
<dbReference type="FunFam" id="3.30.40.10:FF:000019">
    <property type="entry name" value="RBR-type E3 ubiquitin transferase"/>
    <property type="match status" value="1"/>
</dbReference>
<evidence type="ECO:0000256" key="7">
    <source>
        <dbReference type="ARBA" id="ARBA00022679"/>
    </source>
</evidence>
<dbReference type="Gene3D" id="1.20.120.1750">
    <property type="match status" value="1"/>
</dbReference>
<keyword evidence="7" id="KW-0808">Transferase</keyword>
<evidence type="ECO:0000256" key="14">
    <source>
        <dbReference type="SAM" id="MobiDB-lite"/>
    </source>
</evidence>
<dbReference type="AlphaFoldDB" id="A0AA39RP72"/>